<dbReference type="SUPFAM" id="SSF56399">
    <property type="entry name" value="ADP-ribosylation"/>
    <property type="match status" value="1"/>
</dbReference>
<dbReference type="Pfam" id="PF02877">
    <property type="entry name" value="PARP_reg"/>
    <property type="match status" value="1"/>
</dbReference>
<dbReference type="InterPro" id="IPR004102">
    <property type="entry name" value="Poly(ADP-ribose)pol_reg_dom"/>
</dbReference>
<keyword evidence="3 8" id="KW-0808">Transferase</keyword>
<evidence type="ECO:0000256" key="5">
    <source>
        <dbReference type="ARBA" id="ARBA00023027"/>
    </source>
</evidence>
<gene>
    <name evidence="13" type="ORF">PSALAMII_LOCUS2867</name>
</gene>
<dbReference type="Gene3D" id="1.20.142.10">
    <property type="entry name" value="Poly(ADP-ribose) polymerase, regulatory domain"/>
    <property type="match status" value="1"/>
</dbReference>
<dbReference type="Gene3D" id="3.90.228.10">
    <property type="match status" value="1"/>
</dbReference>
<evidence type="ECO:0000256" key="3">
    <source>
        <dbReference type="ARBA" id="ARBA00022679"/>
    </source>
</evidence>
<evidence type="ECO:0000256" key="6">
    <source>
        <dbReference type="ARBA" id="ARBA00023242"/>
    </source>
</evidence>
<dbReference type="PANTHER" id="PTHR10459">
    <property type="entry name" value="DNA LIGASE"/>
    <property type="match status" value="1"/>
</dbReference>
<dbReference type="GO" id="GO:1990404">
    <property type="term" value="F:NAD+-protein mono-ADP-ribosyltransferase activity"/>
    <property type="evidence" value="ECO:0007669"/>
    <property type="project" value="TreeGrafter"/>
</dbReference>
<keyword evidence="14" id="KW-1185">Reference proteome</keyword>
<keyword evidence="2 8" id="KW-0328">Glycosyltransferase</keyword>
<feature type="domain" description="PARP catalytic" evidence="10">
    <location>
        <begin position="348"/>
        <end position="609"/>
    </location>
</feature>
<reference evidence="13" key="1">
    <citation type="submission" date="2021-07" db="EMBL/GenBank/DDBJ databases">
        <authorList>
            <person name="Branca A.L. A."/>
        </authorList>
    </citation>
    <scope>NUCLEOTIDE SEQUENCE</scope>
</reference>
<comment type="subcellular location">
    <subcellularLocation>
        <location evidence="1">Nucleus</location>
    </subcellularLocation>
</comment>
<dbReference type="InterPro" id="IPR008893">
    <property type="entry name" value="WGR_domain"/>
</dbReference>
<dbReference type="PROSITE" id="PS51059">
    <property type="entry name" value="PARP_CATALYTIC"/>
    <property type="match status" value="1"/>
</dbReference>
<keyword evidence="5 8" id="KW-0520">NAD</keyword>
<evidence type="ECO:0000313" key="14">
    <source>
        <dbReference type="Proteomes" id="UP001152649"/>
    </source>
</evidence>
<evidence type="ECO:0000256" key="4">
    <source>
        <dbReference type="ARBA" id="ARBA00022695"/>
    </source>
</evidence>
<dbReference type="PROSITE" id="PS51977">
    <property type="entry name" value="WGR"/>
    <property type="match status" value="1"/>
</dbReference>
<evidence type="ECO:0000256" key="2">
    <source>
        <dbReference type="ARBA" id="ARBA00022676"/>
    </source>
</evidence>
<dbReference type="OrthoDB" id="2017365at2759"/>
<dbReference type="SUPFAM" id="SSF142921">
    <property type="entry name" value="WGR domain-like"/>
    <property type="match status" value="1"/>
</dbReference>
<accession>A0A9W4ITZ8</accession>
<feature type="domain" description="PARP alpha-helical" evidence="11">
    <location>
        <begin position="212"/>
        <end position="338"/>
    </location>
</feature>
<organism evidence="13 14">
    <name type="scientific">Penicillium salamii</name>
    <dbReference type="NCBI Taxonomy" id="1612424"/>
    <lineage>
        <taxon>Eukaryota</taxon>
        <taxon>Fungi</taxon>
        <taxon>Dikarya</taxon>
        <taxon>Ascomycota</taxon>
        <taxon>Pezizomycotina</taxon>
        <taxon>Eurotiomycetes</taxon>
        <taxon>Eurotiomycetidae</taxon>
        <taxon>Eurotiales</taxon>
        <taxon>Aspergillaceae</taxon>
        <taxon>Penicillium</taxon>
    </lineage>
</organism>
<feature type="domain" description="WGR" evidence="12">
    <location>
        <begin position="93"/>
        <end position="194"/>
    </location>
</feature>
<evidence type="ECO:0000256" key="8">
    <source>
        <dbReference type="RuleBase" id="RU362114"/>
    </source>
</evidence>
<dbReference type="InterPro" id="IPR012317">
    <property type="entry name" value="Poly(ADP-ribose)pol_cat_dom"/>
</dbReference>
<evidence type="ECO:0000256" key="1">
    <source>
        <dbReference type="ARBA" id="ARBA00004123"/>
    </source>
</evidence>
<dbReference type="EC" id="2.4.2.-" evidence="8"/>
<evidence type="ECO:0000256" key="7">
    <source>
        <dbReference type="ARBA" id="ARBA00033987"/>
    </source>
</evidence>
<dbReference type="SUPFAM" id="SSF47587">
    <property type="entry name" value="Domain of poly(ADP-ribose) polymerase"/>
    <property type="match status" value="1"/>
</dbReference>
<evidence type="ECO:0000313" key="13">
    <source>
        <dbReference type="EMBL" id="CAG8341483.1"/>
    </source>
</evidence>
<comment type="catalytic activity">
    <reaction evidence="7">
        <text>NAD(+) + (ADP-D-ribosyl)n-acceptor = nicotinamide + (ADP-D-ribosyl)n+1-acceptor + H(+).</text>
        <dbReference type="EC" id="2.4.2.30"/>
    </reaction>
</comment>
<comment type="caution">
    <text evidence="13">The sequence shown here is derived from an EMBL/GenBank/DDBJ whole genome shotgun (WGS) entry which is preliminary data.</text>
</comment>
<dbReference type="PROSITE" id="PS51060">
    <property type="entry name" value="PARP_ALPHA_HD"/>
    <property type="match status" value="1"/>
</dbReference>
<feature type="region of interest" description="Disordered" evidence="9">
    <location>
        <begin position="1"/>
        <end position="22"/>
    </location>
</feature>
<dbReference type="GO" id="GO:0005730">
    <property type="term" value="C:nucleolus"/>
    <property type="evidence" value="ECO:0007669"/>
    <property type="project" value="TreeGrafter"/>
</dbReference>
<dbReference type="InterPro" id="IPR036616">
    <property type="entry name" value="Poly(ADP-ribose)pol_reg_dom_sf"/>
</dbReference>
<dbReference type="PANTHER" id="PTHR10459:SF60">
    <property type="entry name" value="POLY [ADP-RIBOSE] POLYMERASE 2"/>
    <property type="match status" value="1"/>
</dbReference>
<dbReference type="GO" id="GO:0016779">
    <property type="term" value="F:nucleotidyltransferase activity"/>
    <property type="evidence" value="ECO:0007669"/>
    <property type="project" value="UniProtKB-KW"/>
</dbReference>
<dbReference type="GO" id="GO:0070212">
    <property type="term" value="P:protein poly-ADP-ribosylation"/>
    <property type="evidence" value="ECO:0007669"/>
    <property type="project" value="TreeGrafter"/>
</dbReference>
<dbReference type="Pfam" id="PF00644">
    <property type="entry name" value="PARP"/>
    <property type="match status" value="1"/>
</dbReference>
<dbReference type="InterPro" id="IPR050800">
    <property type="entry name" value="ARTD/PARP"/>
</dbReference>
<dbReference type="GO" id="GO:0006302">
    <property type="term" value="P:double-strand break repair"/>
    <property type="evidence" value="ECO:0007669"/>
    <property type="project" value="TreeGrafter"/>
</dbReference>
<proteinExistence type="predicted"/>
<name>A0A9W4ITZ8_9EURO</name>
<dbReference type="EMBL" id="CAJVPG010000111">
    <property type="protein sequence ID" value="CAG8341483.1"/>
    <property type="molecule type" value="Genomic_DNA"/>
</dbReference>
<evidence type="ECO:0000259" key="10">
    <source>
        <dbReference type="PROSITE" id="PS51059"/>
    </source>
</evidence>
<sequence>MIWPDYTQPADTQPADTLPDDTQPLAVETPRVWYGVPLCNSLLKLTILKRVKRFPADDPEGEAHRKLLFDLGETTPFTRVDAAFSREVPDFANPEVYIDDKGVVFDAILYDTLFTGQQIFCRIQLLVGQNGHVMTFIRKGVVDTNGESTAQSHVDLQAGMDFFLKTFFDETGLTWDDRLAHPRHNKLDFLDGDYAADSPVYKSEEEARLEFDADIPLPLQDLLSCMFDRPFFKKTLQCEIAFETSARKLEFIQLSSVNSAFDILKEIAEGITLPVGQRREDMCSFDEALVSLTHRYREFIPACWGPRPNVIRTMEDVKYEIDTVMTLLDMSAAEEIMSSIVELAGPRAAMEIENENLPMKEIVALDHSSTEFKELETYLQMSRGITHDIEFRVLNIFRIERRGEEMRFRKSKFANLEGSDRRLLWRGSRVVTYGGILKHGLRVPSLHAPANGFLFGQGLYLSDCSSKAGADTQYKNLNVRKDGIWTGLLLLCDAELGPNMLELDSSDPTAQKTCTWYKPCKGGGPIPKDDRKIQKISTFGKGRFTPAGWKDASCVNPALKGVKMPDGRPQVVDDSVSGELQYNEYAIYDEDQIRLRYLFHCDMRRGWTS</sequence>
<evidence type="ECO:0000259" key="12">
    <source>
        <dbReference type="PROSITE" id="PS51977"/>
    </source>
</evidence>
<keyword evidence="4" id="KW-0548">Nucleotidyltransferase</keyword>
<dbReference type="Proteomes" id="UP001152649">
    <property type="component" value="Unassembled WGS sequence"/>
</dbReference>
<keyword evidence="6" id="KW-0539">Nucleus</keyword>
<evidence type="ECO:0000256" key="9">
    <source>
        <dbReference type="SAM" id="MobiDB-lite"/>
    </source>
</evidence>
<evidence type="ECO:0000259" key="11">
    <source>
        <dbReference type="PROSITE" id="PS51060"/>
    </source>
</evidence>
<dbReference type="InterPro" id="IPR036930">
    <property type="entry name" value="WGR_dom_sf"/>
</dbReference>
<dbReference type="GO" id="GO:0003950">
    <property type="term" value="F:NAD+ poly-ADP-ribosyltransferase activity"/>
    <property type="evidence" value="ECO:0007669"/>
    <property type="project" value="UniProtKB-UniRule"/>
</dbReference>
<protein>
    <recommendedName>
        <fullName evidence="8">Poly [ADP-ribose] polymerase</fullName>
        <shortName evidence="8">PARP</shortName>
        <ecNumber evidence="8">2.4.2.-</ecNumber>
    </recommendedName>
</protein>
<dbReference type="AlphaFoldDB" id="A0A9W4ITZ8"/>